<gene>
    <name evidence="1" type="ORF">SCHCODRAFT_83519</name>
</gene>
<keyword evidence="2" id="KW-1185">Reference proteome</keyword>
<evidence type="ECO:0000313" key="2">
    <source>
        <dbReference type="Proteomes" id="UP000007431"/>
    </source>
</evidence>
<proteinExistence type="predicted"/>
<dbReference type="OrthoDB" id="10343976at2759"/>
<protein>
    <submittedName>
        <fullName evidence="1">Expressed protein</fullName>
    </submittedName>
</protein>
<dbReference type="Proteomes" id="UP000007431">
    <property type="component" value="Unassembled WGS sequence"/>
</dbReference>
<sequence>MSRRGQLFVFTHYDKRSKREIALEREWVKKHYGETLPVPPEIVTFRSGEGGLFKSHYSNLRGVLYWKWRAAPPGTIIDLPEDTYTTNLLFNDIIRRGPVSLDDEPIEGVCALAEMSAKYDLDYITFHCHLHMDAHKEEYPLEIAAYAHKNGHSKLLDLFAPFMIAKTPNEVRNKFPPVLFTAWTEYVNAWRGIIEGPGSCSYSKNQVVISDFPNGNLSFDHDKDSCEAMASIESAIYRTIAKHGVALLLNLEELKEELEEIAGRCTHEKRSVLESKVACAAMVEAWISQVEERKSAAPFSDFVNAVEASQ</sequence>
<organism evidence="2">
    <name type="scientific">Schizophyllum commune (strain H4-8 / FGSC 9210)</name>
    <name type="common">Split gill fungus</name>
    <dbReference type="NCBI Taxonomy" id="578458"/>
    <lineage>
        <taxon>Eukaryota</taxon>
        <taxon>Fungi</taxon>
        <taxon>Dikarya</taxon>
        <taxon>Basidiomycota</taxon>
        <taxon>Agaricomycotina</taxon>
        <taxon>Agaricomycetes</taxon>
        <taxon>Agaricomycetidae</taxon>
        <taxon>Agaricales</taxon>
        <taxon>Schizophyllaceae</taxon>
        <taxon>Schizophyllum</taxon>
    </lineage>
</organism>
<dbReference type="HOGENOM" id="CLU_897592_0_0_1"/>
<accession>D8QJK5</accession>
<dbReference type="KEGG" id="scm:SCHCO_02641402"/>
<dbReference type="VEuPathDB" id="FungiDB:SCHCODRAFT_02641402"/>
<name>D8QJK5_SCHCM</name>
<reference evidence="1 2" key="1">
    <citation type="journal article" date="2010" name="Nat. Biotechnol.">
        <title>Genome sequence of the model mushroom Schizophyllum commune.</title>
        <authorList>
            <person name="Ohm R.A."/>
            <person name="de Jong J.F."/>
            <person name="Lugones L.G."/>
            <person name="Aerts A."/>
            <person name="Kothe E."/>
            <person name="Stajich J.E."/>
            <person name="de Vries R.P."/>
            <person name="Record E."/>
            <person name="Levasseur A."/>
            <person name="Baker S.E."/>
            <person name="Bartholomew K.A."/>
            <person name="Coutinho P.M."/>
            <person name="Erdmann S."/>
            <person name="Fowler T.J."/>
            <person name="Gathman A.C."/>
            <person name="Lombard V."/>
            <person name="Henrissat B."/>
            <person name="Knabe N."/>
            <person name="Kuees U."/>
            <person name="Lilly W.W."/>
            <person name="Lindquist E."/>
            <person name="Lucas S."/>
            <person name="Magnuson J.K."/>
            <person name="Piumi F."/>
            <person name="Raudaskoski M."/>
            <person name="Salamov A."/>
            <person name="Schmutz J."/>
            <person name="Schwarze F.W.M.R."/>
            <person name="vanKuyk P.A."/>
            <person name="Horton J.S."/>
            <person name="Grigoriev I.V."/>
            <person name="Woesten H.A.B."/>
        </authorList>
    </citation>
    <scope>NUCLEOTIDE SEQUENCE [LARGE SCALE GENOMIC DNA]</scope>
    <source>
        <strain evidence="2">H4-8 / FGSC 9210</strain>
    </source>
</reference>
<dbReference type="RefSeq" id="XP_003027012.1">
    <property type="nucleotide sequence ID" value="XM_003026966.1"/>
</dbReference>
<dbReference type="EMBL" id="GL377314">
    <property type="protein sequence ID" value="EFI92109.1"/>
    <property type="molecule type" value="Genomic_DNA"/>
</dbReference>
<evidence type="ECO:0000313" key="1">
    <source>
        <dbReference type="EMBL" id="EFI92109.1"/>
    </source>
</evidence>
<dbReference type="GeneID" id="9593096"/>
<dbReference type="InParanoid" id="D8QJK5"/>
<dbReference type="AlphaFoldDB" id="D8QJK5"/>